<organism evidence="1">
    <name type="scientific">Anguilla anguilla</name>
    <name type="common">European freshwater eel</name>
    <name type="synonym">Muraena anguilla</name>
    <dbReference type="NCBI Taxonomy" id="7936"/>
    <lineage>
        <taxon>Eukaryota</taxon>
        <taxon>Metazoa</taxon>
        <taxon>Chordata</taxon>
        <taxon>Craniata</taxon>
        <taxon>Vertebrata</taxon>
        <taxon>Euteleostomi</taxon>
        <taxon>Actinopterygii</taxon>
        <taxon>Neopterygii</taxon>
        <taxon>Teleostei</taxon>
        <taxon>Anguilliformes</taxon>
        <taxon>Anguillidae</taxon>
        <taxon>Anguilla</taxon>
    </lineage>
</organism>
<proteinExistence type="predicted"/>
<dbReference type="EMBL" id="GBXM01058084">
    <property type="protein sequence ID" value="JAH50493.1"/>
    <property type="molecule type" value="Transcribed_RNA"/>
</dbReference>
<reference evidence="1" key="1">
    <citation type="submission" date="2014-11" db="EMBL/GenBank/DDBJ databases">
        <authorList>
            <person name="Amaro Gonzalez C."/>
        </authorList>
    </citation>
    <scope>NUCLEOTIDE SEQUENCE</scope>
</reference>
<name>A0A0E9TCP8_ANGAN</name>
<reference evidence="1" key="2">
    <citation type="journal article" date="2015" name="Fish Shellfish Immunol.">
        <title>Early steps in the European eel (Anguilla anguilla)-Vibrio vulnificus interaction in the gills: Role of the RtxA13 toxin.</title>
        <authorList>
            <person name="Callol A."/>
            <person name="Pajuelo D."/>
            <person name="Ebbesson L."/>
            <person name="Teles M."/>
            <person name="MacKenzie S."/>
            <person name="Amaro C."/>
        </authorList>
    </citation>
    <scope>NUCLEOTIDE SEQUENCE</scope>
</reference>
<protein>
    <submittedName>
        <fullName evidence="1">Uncharacterized protein</fullName>
    </submittedName>
</protein>
<evidence type="ECO:0000313" key="1">
    <source>
        <dbReference type="EMBL" id="JAH50493.1"/>
    </source>
</evidence>
<accession>A0A0E9TCP8</accession>
<dbReference type="AlphaFoldDB" id="A0A0E9TCP8"/>
<sequence>MLAKPTIDFTILTFCKNVYFTAAINGTRLHPIEIFCLFCSFNIFHSEPFSTSGPTGLKFVKRCR</sequence>